<dbReference type="InterPro" id="IPR020892">
    <property type="entry name" value="Cyclophilin-type_PPIase_CS"/>
</dbReference>
<dbReference type="PROSITE" id="PS00170">
    <property type="entry name" value="CSA_PPIASE_1"/>
    <property type="match status" value="1"/>
</dbReference>
<dbReference type="PRINTS" id="PR00153">
    <property type="entry name" value="CSAPPISMRASE"/>
</dbReference>
<evidence type="ECO:0000256" key="1">
    <source>
        <dbReference type="ARBA" id="ARBA00002388"/>
    </source>
</evidence>
<dbReference type="InterPro" id="IPR029000">
    <property type="entry name" value="Cyclophilin-like_dom_sf"/>
</dbReference>
<dbReference type="RefSeq" id="WP_167109867.1">
    <property type="nucleotide sequence ID" value="NZ_JAAQTO010000002.1"/>
</dbReference>
<accession>A0ABX0PLE3</accession>
<dbReference type="SUPFAM" id="SSF50891">
    <property type="entry name" value="Cyclophilin-like"/>
    <property type="match status" value="1"/>
</dbReference>
<evidence type="ECO:0000256" key="2">
    <source>
        <dbReference type="ARBA" id="ARBA00007365"/>
    </source>
</evidence>
<proteinExistence type="inferred from homology"/>
<dbReference type="InterPro" id="IPR024936">
    <property type="entry name" value="Cyclophilin-type_PPIase"/>
</dbReference>
<dbReference type="Gene3D" id="2.40.100.10">
    <property type="entry name" value="Cyclophilin-like"/>
    <property type="match status" value="1"/>
</dbReference>
<sequence>MIILETSFGDIAIALNHDQAPKTAANFEQYVRDGHFDGTLFHRVIPGFMIQGGGFDQDFNQKPTRDPIENEADNGLKNLTGTLAMARTQDPHSATAQFFINVADNDFLNHSGKSIQGWGYCVFGEVVEGMDVIERITAVETTRRGMHADVPAEDVIIKRAYIKDESSDS</sequence>
<dbReference type="Pfam" id="PF00160">
    <property type="entry name" value="Pro_isomerase"/>
    <property type="match status" value="1"/>
</dbReference>
<keyword evidence="3 5" id="KW-0697">Rotamase</keyword>
<evidence type="ECO:0000259" key="6">
    <source>
        <dbReference type="PROSITE" id="PS50072"/>
    </source>
</evidence>
<evidence type="ECO:0000313" key="8">
    <source>
        <dbReference type="Proteomes" id="UP001318321"/>
    </source>
</evidence>
<keyword evidence="4 5" id="KW-0413">Isomerase</keyword>
<dbReference type="InterPro" id="IPR002130">
    <property type="entry name" value="Cyclophilin-type_PPIase_dom"/>
</dbReference>
<reference evidence="7 8" key="1">
    <citation type="submission" date="2020-03" db="EMBL/GenBank/DDBJ databases">
        <title>Identification of Halomonas strains.</title>
        <authorList>
            <person name="Xiao Z."/>
            <person name="Dong F."/>
            <person name="Wang Z."/>
            <person name="Zhao J.-Y."/>
        </authorList>
    </citation>
    <scope>NUCLEOTIDE SEQUENCE [LARGE SCALE GENOMIC DNA]</scope>
    <source>
        <strain evidence="7 8">DX6</strain>
    </source>
</reference>
<dbReference type="EC" id="5.2.1.8" evidence="5"/>
<comment type="function">
    <text evidence="1 5">PPIases accelerate the folding of proteins. It catalyzes the cis-trans isomerization of proline imidic peptide bonds in oligopeptides.</text>
</comment>
<dbReference type="PIRSF" id="PIRSF001467">
    <property type="entry name" value="Peptidylpro_ismrse"/>
    <property type="match status" value="1"/>
</dbReference>
<evidence type="ECO:0000256" key="5">
    <source>
        <dbReference type="RuleBase" id="RU363019"/>
    </source>
</evidence>
<protein>
    <recommendedName>
        <fullName evidence="5">Peptidyl-prolyl cis-trans isomerase</fullName>
        <shortName evidence="5">PPIase</shortName>
        <ecNumber evidence="5">5.2.1.8</ecNumber>
    </recommendedName>
</protein>
<dbReference type="PROSITE" id="PS50072">
    <property type="entry name" value="CSA_PPIASE_2"/>
    <property type="match status" value="1"/>
</dbReference>
<comment type="similarity">
    <text evidence="2 5">Belongs to the cyclophilin-type PPIase family.</text>
</comment>
<gene>
    <name evidence="7" type="ORF">HBJ55_00285</name>
</gene>
<comment type="caution">
    <text evidence="7">The sequence shown here is derived from an EMBL/GenBank/DDBJ whole genome shotgun (WGS) entry which is preliminary data.</text>
</comment>
<dbReference type="Proteomes" id="UP001318321">
    <property type="component" value="Unassembled WGS sequence"/>
</dbReference>
<dbReference type="CDD" id="cd01920">
    <property type="entry name" value="cyclophilin_EcCYP_like"/>
    <property type="match status" value="1"/>
</dbReference>
<organism evidence="7 8">
    <name type="scientific">Billgrantia bachuensis</name>
    <dbReference type="NCBI Taxonomy" id="2717286"/>
    <lineage>
        <taxon>Bacteria</taxon>
        <taxon>Pseudomonadati</taxon>
        <taxon>Pseudomonadota</taxon>
        <taxon>Gammaproteobacteria</taxon>
        <taxon>Oceanospirillales</taxon>
        <taxon>Halomonadaceae</taxon>
        <taxon>Billgrantia</taxon>
    </lineage>
</organism>
<dbReference type="GO" id="GO:0016853">
    <property type="term" value="F:isomerase activity"/>
    <property type="evidence" value="ECO:0007669"/>
    <property type="project" value="UniProtKB-KW"/>
</dbReference>
<dbReference type="PANTHER" id="PTHR43246">
    <property type="entry name" value="PEPTIDYL-PROLYL CIS-TRANS ISOMERASE CYP38, CHLOROPLASTIC"/>
    <property type="match status" value="1"/>
</dbReference>
<dbReference type="InterPro" id="IPR044665">
    <property type="entry name" value="E_coli_cyclophilin_A-like"/>
</dbReference>
<name>A0ABX0PLE3_9GAMM</name>
<dbReference type="EMBL" id="JAAQTO010000002">
    <property type="protein sequence ID" value="NIC03866.1"/>
    <property type="molecule type" value="Genomic_DNA"/>
</dbReference>
<evidence type="ECO:0000313" key="7">
    <source>
        <dbReference type="EMBL" id="NIC03866.1"/>
    </source>
</evidence>
<evidence type="ECO:0000256" key="3">
    <source>
        <dbReference type="ARBA" id="ARBA00023110"/>
    </source>
</evidence>
<evidence type="ECO:0000256" key="4">
    <source>
        <dbReference type="ARBA" id="ARBA00023235"/>
    </source>
</evidence>
<comment type="catalytic activity">
    <reaction evidence="5">
        <text>[protein]-peptidylproline (omega=180) = [protein]-peptidylproline (omega=0)</text>
        <dbReference type="Rhea" id="RHEA:16237"/>
        <dbReference type="Rhea" id="RHEA-COMP:10747"/>
        <dbReference type="Rhea" id="RHEA-COMP:10748"/>
        <dbReference type="ChEBI" id="CHEBI:83833"/>
        <dbReference type="ChEBI" id="CHEBI:83834"/>
        <dbReference type="EC" id="5.2.1.8"/>
    </reaction>
</comment>
<keyword evidence="8" id="KW-1185">Reference proteome</keyword>
<feature type="domain" description="PPIase cyclophilin-type" evidence="6">
    <location>
        <begin position="1"/>
        <end position="162"/>
    </location>
</feature>